<dbReference type="EMBL" id="QNRK01000019">
    <property type="protein sequence ID" value="RBP10418.1"/>
    <property type="molecule type" value="Genomic_DNA"/>
</dbReference>
<dbReference type="Pfam" id="PF01145">
    <property type="entry name" value="Band_7"/>
    <property type="match status" value="1"/>
</dbReference>
<dbReference type="InterPro" id="IPR001107">
    <property type="entry name" value="Band_7"/>
</dbReference>
<gene>
    <name evidence="6" type="ORF">DFR50_11989</name>
</gene>
<keyword evidence="4" id="KW-0472">Membrane</keyword>
<dbReference type="SUPFAM" id="SSF117892">
    <property type="entry name" value="Band 7/SPFH domain"/>
    <property type="match status" value="1"/>
</dbReference>
<comment type="caution">
    <text evidence="6">The sequence shown here is derived from an EMBL/GenBank/DDBJ whole genome shotgun (WGS) entry which is preliminary data.</text>
</comment>
<dbReference type="Gene3D" id="6.10.250.2090">
    <property type="match status" value="1"/>
</dbReference>
<evidence type="ECO:0000256" key="4">
    <source>
        <dbReference type="SAM" id="Phobius"/>
    </source>
</evidence>
<dbReference type="GO" id="GO:0098552">
    <property type="term" value="C:side of membrane"/>
    <property type="evidence" value="ECO:0007669"/>
    <property type="project" value="UniProtKB-ARBA"/>
</dbReference>
<feature type="region of interest" description="Disordered" evidence="3">
    <location>
        <begin position="256"/>
        <end position="277"/>
    </location>
</feature>
<feature type="domain" description="Band 7" evidence="5">
    <location>
        <begin position="22"/>
        <end position="179"/>
    </location>
</feature>
<dbReference type="InterPro" id="IPR001972">
    <property type="entry name" value="Stomatin_HflK_fam"/>
</dbReference>
<keyword evidence="7" id="KW-1185">Reference proteome</keyword>
<reference evidence="6 7" key="1">
    <citation type="submission" date="2018-06" db="EMBL/GenBank/DDBJ databases">
        <title>Genomic Encyclopedia of Type Strains, Phase IV (KMG-IV): sequencing the most valuable type-strain genomes for metagenomic binning, comparative biology and taxonomic classification.</title>
        <authorList>
            <person name="Goeker M."/>
        </authorList>
    </citation>
    <scope>NUCLEOTIDE SEQUENCE [LARGE SCALE GENOMIC DNA]</scope>
    <source>
        <strain evidence="6 7">DSM 24875</strain>
    </source>
</reference>
<dbReference type="FunFam" id="3.30.479.30:FF:000004">
    <property type="entry name" value="Putative membrane protease family, stomatin"/>
    <property type="match status" value="1"/>
</dbReference>
<evidence type="ECO:0000256" key="2">
    <source>
        <dbReference type="ARBA" id="ARBA00008164"/>
    </source>
</evidence>
<evidence type="ECO:0000313" key="6">
    <source>
        <dbReference type="EMBL" id="RBP10418.1"/>
    </source>
</evidence>
<comment type="similarity">
    <text evidence="2">Belongs to the band 7/mec-2 family.</text>
</comment>
<name>A0A366F701_9HYPH</name>
<dbReference type="PANTHER" id="PTHR10264">
    <property type="entry name" value="BAND 7 PROTEIN-RELATED"/>
    <property type="match status" value="1"/>
</dbReference>
<dbReference type="AlphaFoldDB" id="A0A366F701"/>
<comment type="subcellular location">
    <subcellularLocation>
        <location evidence="1">Membrane</location>
        <topology evidence="1">Single-pass membrane protein</topology>
    </subcellularLocation>
</comment>
<organism evidence="6 7">
    <name type="scientific">Roseiarcus fermentans</name>
    <dbReference type="NCBI Taxonomy" id="1473586"/>
    <lineage>
        <taxon>Bacteria</taxon>
        <taxon>Pseudomonadati</taxon>
        <taxon>Pseudomonadota</taxon>
        <taxon>Alphaproteobacteria</taxon>
        <taxon>Hyphomicrobiales</taxon>
        <taxon>Roseiarcaceae</taxon>
        <taxon>Roseiarcus</taxon>
    </lineage>
</organism>
<evidence type="ECO:0000313" key="7">
    <source>
        <dbReference type="Proteomes" id="UP000253529"/>
    </source>
</evidence>
<evidence type="ECO:0000259" key="5">
    <source>
        <dbReference type="SMART" id="SM00244"/>
    </source>
</evidence>
<keyword evidence="4" id="KW-0812">Transmembrane</keyword>
<dbReference type="InterPro" id="IPR036013">
    <property type="entry name" value="Band_7/SPFH_dom_sf"/>
</dbReference>
<evidence type="ECO:0000256" key="3">
    <source>
        <dbReference type="SAM" id="MobiDB-lite"/>
    </source>
</evidence>
<sequence length="277" mass="30837">MFSIEALIVIFALFAIVICVGASVRILREYERAVVFTLGRFQKVKGPGLVLLIPFIQEMVRVDLRIQVIEIPSQDVISHDNVSMKVDAVLYFNVVNPERAIIQVQNYLPATNMLAQTTLRAVLGQHELDEMLSERKKLSADVQSILDAQTETWGIKVSNVEIRTVELTENMVRAIAKQAEAERDRRAKVIHAEAEFQASQTLVNAAKILGSIPAAMQLRYLQTLTEIGAEQNSTIVFPMPIDIMKPFLDIIEKADRSMPRPNGAGKAAPPLEGPVEH</sequence>
<dbReference type="Gene3D" id="3.30.479.30">
    <property type="entry name" value="Band 7 domain"/>
    <property type="match status" value="1"/>
</dbReference>
<dbReference type="CDD" id="cd08826">
    <property type="entry name" value="SPFH_eoslipins_u1"/>
    <property type="match status" value="1"/>
</dbReference>
<protein>
    <submittedName>
        <fullName evidence="6">SPFH domain-containing protein</fullName>
    </submittedName>
</protein>
<feature type="transmembrane region" description="Helical" evidence="4">
    <location>
        <begin position="6"/>
        <end position="27"/>
    </location>
</feature>
<dbReference type="SMART" id="SM00244">
    <property type="entry name" value="PHB"/>
    <property type="match status" value="1"/>
</dbReference>
<dbReference type="GO" id="GO:0005886">
    <property type="term" value="C:plasma membrane"/>
    <property type="evidence" value="ECO:0007669"/>
    <property type="project" value="InterPro"/>
</dbReference>
<keyword evidence="4" id="KW-1133">Transmembrane helix</keyword>
<dbReference type="Proteomes" id="UP000253529">
    <property type="component" value="Unassembled WGS sequence"/>
</dbReference>
<evidence type="ECO:0000256" key="1">
    <source>
        <dbReference type="ARBA" id="ARBA00004167"/>
    </source>
</evidence>
<dbReference type="PRINTS" id="PR00721">
    <property type="entry name" value="STOMATIN"/>
</dbReference>
<dbReference type="PANTHER" id="PTHR10264:SF19">
    <property type="entry name" value="AT06885P-RELATED"/>
    <property type="match status" value="1"/>
</dbReference>
<proteinExistence type="inferred from homology"/>
<accession>A0A366F701</accession>
<dbReference type="InterPro" id="IPR043202">
    <property type="entry name" value="Band-7_stomatin-like"/>
</dbReference>